<dbReference type="EMBL" id="CAJOBP010000139">
    <property type="protein sequence ID" value="CAF4129619.1"/>
    <property type="molecule type" value="Genomic_DNA"/>
</dbReference>
<keyword evidence="12" id="KW-1185">Reference proteome</keyword>
<dbReference type="GO" id="GO:0005509">
    <property type="term" value="F:calcium ion binding"/>
    <property type="evidence" value="ECO:0007669"/>
    <property type="project" value="InterPro"/>
</dbReference>
<dbReference type="Gene3D" id="1.10.238.10">
    <property type="entry name" value="EF-hand"/>
    <property type="match status" value="1"/>
</dbReference>
<reference evidence="3" key="1">
    <citation type="submission" date="2021-02" db="EMBL/GenBank/DDBJ databases">
        <authorList>
            <person name="Nowell W R."/>
        </authorList>
    </citation>
    <scope>NUCLEOTIDE SEQUENCE</scope>
</reference>
<dbReference type="Proteomes" id="UP000663825">
    <property type="component" value="Unassembled WGS sequence"/>
</dbReference>
<dbReference type="InterPro" id="IPR018247">
    <property type="entry name" value="EF_Hand_1_Ca_BS"/>
</dbReference>
<evidence type="ECO:0000313" key="9">
    <source>
        <dbReference type="EMBL" id="CAF4460347.1"/>
    </source>
</evidence>
<comment type="caution">
    <text evidence="3">The sequence shown here is derived from an EMBL/GenBank/DDBJ whole genome shotgun (WGS) entry which is preliminary data.</text>
</comment>
<evidence type="ECO:0000313" key="12">
    <source>
        <dbReference type="Proteomes" id="UP000663873"/>
    </source>
</evidence>
<name>A0A818BA18_9BILA</name>
<accession>A0A818BA18</accession>
<dbReference type="Proteomes" id="UP000663851">
    <property type="component" value="Unassembled WGS sequence"/>
</dbReference>
<dbReference type="Proteomes" id="UP000663873">
    <property type="component" value="Unassembled WGS sequence"/>
</dbReference>
<dbReference type="InterPro" id="IPR011992">
    <property type="entry name" value="EF-hand-dom_pair"/>
</dbReference>
<dbReference type="EMBL" id="CAJOBR010000325">
    <property type="protein sequence ID" value="CAF4496320.1"/>
    <property type="molecule type" value="Genomic_DNA"/>
</dbReference>
<evidence type="ECO:0000313" key="8">
    <source>
        <dbReference type="EMBL" id="CAF4250501.1"/>
    </source>
</evidence>
<protein>
    <recommendedName>
        <fullName evidence="2">EF-hand domain-containing protein</fullName>
    </recommendedName>
</protein>
<dbReference type="Proteomes" id="UP000663862">
    <property type="component" value="Unassembled WGS sequence"/>
</dbReference>
<dbReference type="EMBL" id="CAJNYD010002371">
    <property type="protein sequence ID" value="CAF3414122.1"/>
    <property type="molecule type" value="Genomic_DNA"/>
</dbReference>
<evidence type="ECO:0000256" key="1">
    <source>
        <dbReference type="ARBA" id="ARBA00022837"/>
    </source>
</evidence>
<dbReference type="EMBL" id="CAJNXB010005951">
    <property type="protein sequence ID" value="CAF3458937.1"/>
    <property type="molecule type" value="Genomic_DNA"/>
</dbReference>
<dbReference type="PROSITE" id="PS50222">
    <property type="entry name" value="EF_HAND_2"/>
    <property type="match status" value="1"/>
</dbReference>
<evidence type="ECO:0000313" key="7">
    <source>
        <dbReference type="EMBL" id="CAF4129619.1"/>
    </source>
</evidence>
<dbReference type="Proteomes" id="UP000663848">
    <property type="component" value="Unassembled WGS sequence"/>
</dbReference>
<sequence>MSFNLVTCGFAPAGYRPGVTFVSPLMHPTTFVFPPTTLWSTRTSRFIEDRSGGRTTSVTLELLEGSLCVYHRRMTEDEYNIIPVCTSAKKLPWSNFIHVLKVLMLADRQERQSNIDEAFAILDQQTKLTSGSNTNIPDGLISSDEFRAFLSIICPQAYIDVCVRLADTNRSGQIDRSEFTRMIRSGLSRDIVCGLI</sequence>
<feature type="domain" description="EF-hand" evidence="2">
    <location>
        <begin position="154"/>
        <end position="189"/>
    </location>
</feature>
<dbReference type="AlphaFoldDB" id="A0A818BA18"/>
<dbReference type="OrthoDB" id="10007968at2759"/>
<dbReference type="EMBL" id="CAJOBQ010001146">
    <property type="protein sequence ID" value="CAF4460347.1"/>
    <property type="molecule type" value="Genomic_DNA"/>
</dbReference>
<dbReference type="SUPFAM" id="SSF47473">
    <property type="entry name" value="EF-hand"/>
    <property type="match status" value="1"/>
</dbReference>
<organism evidence="3 11">
    <name type="scientific">Rotaria socialis</name>
    <dbReference type="NCBI Taxonomy" id="392032"/>
    <lineage>
        <taxon>Eukaryota</taxon>
        <taxon>Metazoa</taxon>
        <taxon>Spiralia</taxon>
        <taxon>Gnathifera</taxon>
        <taxon>Rotifera</taxon>
        <taxon>Eurotatoria</taxon>
        <taxon>Bdelloidea</taxon>
        <taxon>Philodinida</taxon>
        <taxon>Philodinidae</taxon>
        <taxon>Rotaria</taxon>
    </lineage>
</organism>
<dbReference type="Proteomes" id="UP000663833">
    <property type="component" value="Unassembled WGS sequence"/>
</dbReference>
<evidence type="ECO:0000313" key="6">
    <source>
        <dbReference type="EMBL" id="CAF3514536.1"/>
    </source>
</evidence>
<gene>
    <name evidence="6" type="ORF">FME351_LOCUS17579</name>
    <name evidence="4" type="ORF">GRG538_LOCUS14316</name>
    <name evidence="8" type="ORF">HFQ381_LOCUS10425</name>
    <name evidence="3" type="ORF">LUA448_LOCUS18797</name>
    <name evidence="10" type="ORF">QYT958_LOCUS4303</name>
    <name evidence="5" type="ORF">TIS948_LOCUS32495</name>
    <name evidence="9" type="ORF">TSG867_LOCUS17759</name>
    <name evidence="7" type="ORF">UJA718_LOCUS2141</name>
</gene>
<evidence type="ECO:0000313" key="4">
    <source>
        <dbReference type="EMBL" id="CAF3452285.1"/>
    </source>
</evidence>
<dbReference type="PROSITE" id="PS00018">
    <property type="entry name" value="EF_HAND_1"/>
    <property type="match status" value="1"/>
</dbReference>
<evidence type="ECO:0000313" key="10">
    <source>
        <dbReference type="EMBL" id="CAF4496320.1"/>
    </source>
</evidence>
<evidence type="ECO:0000313" key="11">
    <source>
        <dbReference type="Proteomes" id="UP000663833"/>
    </source>
</evidence>
<keyword evidence="1" id="KW-0106">Calcium</keyword>
<dbReference type="EMBL" id="CAJOBO010000574">
    <property type="protein sequence ID" value="CAF4250501.1"/>
    <property type="molecule type" value="Genomic_DNA"/>
</dbReference>
<evidence type="ECO:0000313" key="5">
    <source>
        <dbReference type="EMBL" id="CAF3458937.1"/>
    </source>
</evidence>
<dbReference type="Proteomes" id="UP000663869">
    <property type="component" value="Unassembled WGS sequence"/>
</dbReference>
<dbReference type="CDD" id="cd00051">
    <property type="entry name" value="EFh"/>
    <property type="match status" value="1"/>
</dbReference>
<dbReference type="Proteomes" id="UP000663872">
    <property type="component" value="Unassembled WGS sequence"/>
</dbReference>
<evidence type="ECO:0000259" key="2">
    <source>
        <dbReference type="PROSITE" id="PS50222"/>
    </source>
</evidence>
<proteinExistence type="predicted"/>
<evidence type="ECO:0000313" key="3">
    <source>
        <dbReference type="EMBL" id="CAF3414122.1"/>
    </source>
</evidence>
<dbReference type="EMBL" id="CAJNYU010002190">
    <property type="protein sequence ID" value="CAF3514536.1"/>
    <property type="molecule type" value="Genomic_DNA"/>
</dbReference>
<dbReference type="Pfam" id="PF13202">
    <property type="entry name" value="EF-hand_5"/>
    <property type="match status" value="1"/>
</dbReference>
<dbReference type="InterPro" id="IPR002048">
    <property type="entry name" value="EF_hand_dom"/>
</dbReference>
<dbReference type="EMBL" id="CAJNYT010002183">
    <property type="protein sequence ID" value="CAF3452285.1"/>
    <property type="molecule type" value="Genomic_DNA"/>
</dbReference>